<evidence type="ECO:0000256" key="2">
    <source>
        <dbReference type="ARBA" id="ARBA00022670"/>
    </source>
</evidence>
<dbReference type="PANTHER" id="PTHR43690:SF17">
    <property type="entry name" value="PROTEIN YHJJ"/>
    <property type="match status" value="1"/>
</dbReference>
<organism evidence="8 9">
    <name type="scientific">Candidatus Avipropionibacterium avicola</name>
    <dbReference type="NCBI Taxonomy" id="2840701"/>
    <lineage>
        <taxon>Bacteria</taxon>
        <taxon>Bacillati</taxon>
        <taxon>Actinomycetota</taxon>
        <taxon>Actinomycetes</taxon>
        <taxon>Propionibacteriales</taxon>
        <taxon>Propionibacteriaceae</taxon>
        <taxon>Propionibacteriaceae incertae sedis</taxon>
        <taxon>Candidatus Avipropionibacterium</taxon>
    </lineage>
</organism>
<dbReference type="PANTHER" id="PTHR43690">
    <property type="entry name" value="NARDILYSIN"/>
    <property type="match status" value="1"/>
</dbReference>
<dbReference type="Pfam" id="PF05193">
    <property type="entry name" value="Peptidase_M16_C"/>
    <property type="match status" value="1"/>
</dbReference>
<accession>A0A9D1KL32</accession>
<evidence type="ECO:0000256" key="4">
    <source>
        <dbReference type="ARBA" id="ARBA00022833"/>
    </source>
</evidence>
<proteinExistence type="inferred from homology"/>
<keyword evidence="2" id="KW-0645">Protease</keyword>
<dbReference type="InterPro" id="IPR050626">
    <property type="entry name" value="Peptidase_M16"/>
</dbReference>
<dbReference type="GO" id="GO:0006508">
    <property type="term" value="P:proteolysis"/>
    <property type="evidence" value="ECO:0007669"/>
    <property type="project" value="UniProtKB-KW"/>
</dbReference>
<dbReference type="Pfam" id="PF00675">
    <property type="entry name" value="Peptidase_M16"/>
    <property type="match status" value="1"/>
</dbReference>
<evidence type="ECO:0000259" key="7">
    <source>
        <dbReference type="Pfam" id="PF05193"/>
    </source>
</evidence>
<dbReference type="AlphaFoldDB" id="A0A9D1KL32"/>
<dbReference type="EMBL" id="DVLP01000008">
    <property type="protein sequence ID" value="HIT73996.1"/>
    <property type="molecule type" value="Genomic_DNA"/>
</dbReference>
<dbReference type="GO" id="GO:0008237">
    <property type="term" value="F:metallopeptidase activity"/>
    <property type="evidence" value="ECO:0007669"/>
    <property type="project" value="UniProtKB-KW"/>
</dbReference>
<keyword evidence="4" id="KW-0862">Zinc</keyword>
<feature type="domain" description="Peptidase M16 N-terminal" evidence="6">
    <location>
        <begin position="19"/>
        <end position="148"/>
    </location>
</feature>
<dbReference type="InterPro" id="IPR007863">
    <property type="entry name" value="Peptidase_M16_C"/>
</dbReference>
<dbReference type="SUPFAM" id="SSF63411">
    <property type="entry name" value="LuxS/MPP-like metallohydrolase"/>
    <property type="match status" value="2"/>
</dbReference>
<dbReference type="GO" id="GO:0046872">
    <property type="term" value="F:metal ion binding"/>
    <property type="evidence" value="ECO:0007669"/>
    <property type="project" value="InterPro"/>
</dbReference>
<evidence type="ECO:0000256" key="3">
    <source>
        <dbReference type="ARBA" id="ARBA00022801"/>
    </source>
</evidence>
<reference evidence="8" key="2">
    <citation type="journal article" date="2021" name="PeerJ">
        <title>Extensive microbial diversity within the chicken gut microbiome revealed by metagenomics and culture.</title>
        <authorList>
            <person name="Gilroy R."/>
            <person name="Ravi A."/>
            <person name="Getino M."/>
            <person name="Pursley I."/>
            <person name="Horton D.L."/>
            <person name="Alikhan N.F."/>
            <person name="Baker D."/>
            <person name="Gharbi K."/>
            <person name="Hall N."/>
            <person name="Watson M."/>
            <person name="Adriaenssens E.M."/>
            <person name="Foster-Nyarko E."/>
            <person name="Jarju S."/>
            <person name="Secka A."/>
            <person name="Antonio M."/>
            <person name="Oren A."/>
            <person name="Chaudhuri R.R."/>
            <person name="La Ragione R."/>
            <person name="Hildebrand F."/>
            <person name="Pallen M.J."/>
        </authorList>
    </citation>
    <scope>NUCLEOTIDE SEQUENCE</scope>
    <source>
        <strain evidence="8">ChiGjej1B1-24693</strain>
    </source>
</reference>
<gene>
    <name evidence="8" type="ORF">IAA98_00245</name>
</gene>
<dbReference type="Gene3D" id="3.30.830.10">
    <property type="entry name" value="Metalloenzyme, LuxS/M16 peptidase-like"/>
    <property type="match status" value="2"/>
</dbReference>
<sequence>MPVELSYPIHRHRLDNGLRVVISPEPATPTVAVNLWYDVGSRHEQVGKDGQPGRTGFAHLFEHLMFQGSANVASGDHFKLLQSAGATVNATTWFDRTNYFEALPVGGLDLALWLEADRMASLAVTAENFETQRDVVKEEKRQRYDNVPYGDTTERLIGLTFERDHPYGHTTIGSMADLDAAELSDVQAFFERHYMASNAVLTIVGDVDPGEALSLVEQRFGPLPTKTPPPQLHTPAESALTGIPRDEAVADVPADAVHFSYRLPPRGTPEFDAVDLASTILGHGASSRLHRRLVRRDEIAESAGASTMALIGGTGVGFVSARCRDGQSPERIEQVLLEELHDLITTGPTEEELGRAKATFARYWLQGLARIDTRADQMSGHALLEGDADLVNHRIATVDAIGLDAVAEAAALLHPDHRAVLTYRKEQS</sequence>
<dbReference type="Proteomes" id="UP000886842">
    <property type="component" value="Unassembled WGS sequence"/>
</dbReference>
<evidence type="ECO:0000256" key="5">
    <source>
        <dbReference type="ARBA" id="ARBA00023049"/>
    </source>
</evidence>
<comment type="caution">
    <text evidence="8">The sequence shown here is derived from an EMBL/GenBank/DDBJ whole genome shotgun (WGS) entry which is preliminary data.</text>
</comment>
<feature type="domain" description="Peptidase M16 C-terminal" evidence="7">
    <location>
        <begin position="183"/>
        <end position="359"/>
    </location>
</feature>
<name>A0A9D1KL32_9ACTN</name>
<evidence type="ECO:0000313" key="9">
    <source>
        <dbReference type="Proteomes" id="UP000886842"/>
    </source>
</evidence>
<evidence type="ECO:0000313" key="8">
    <source>
        <dbReference type="EMBL" id="HIT73996.1"/>
    </source>
</evidence>
<evidence type="ECO:0000256" key="1">
    <source>
        <dbReference type="ARBA" id="ARBA00007261"/>
    </source>
</evidence>
<dbReference type="InterPro" id="IPR011249">
    <property type="entry name" value="Metalloenz_LuxS/M16"/>
</dbReference>
<keyword evidence="3" id="KW-0378">Hydrolase</keyword>
<reference evidence="8" key="1">
    <citation type="submission" date="2020-10" db="EMBL/GenBank/DDBJ databases">
        <authorList>
            <person name="Gilroy R."/>
        </authorList>
    </citation>
    <scope>NUCLEOTIDE SEQUENCE</scope>
    <source>
        <strain evidence="8">ChiGjej1B1-24693</strain>
    </source>
</reference>
<comment type="similarity">
    <text evidence="1">Belongs to the peptidase M16 family.</text>
</comment>
<keyword evidence="5" id="KW-0482">Metalloprotease</keyword>
<dbReference type="InterPro" id="IPR011765">
    <property type="entry name" value="Pept_M16_N"/>
</dbReference>
<evidence type="ECO:0000259" key="6">
    <source>
        <dbReference type="Pfam" id="PF00675"/>
    </source>
</evidence>
<protein>
    <submittedName>
        <fullName evidence="8">Insulinase family protein</fullName>
    </submittedName>
</protein>